<evidence type="ECO:0008006" key="3">
    <source>
        <dbReference type="Google" id="ProtNLM"/>
    </source>
</evidence>
<dbReference type="InterPro" id="IPR016181">
    <property type="entry name" value="Acyl_CoA_acyltransferase"/>
</dbReference>
<dbReference type="Gene3D" id="3.40.630.30">
    <property type="match status" value="1"/>
</dbReference>
<keyword evidence="2" id="KW-1185">Reference proteome</keyword>
<proteinExistence type="predicted"/>
<name>A0A934THR5_9RHOB</name>
<comment type="caution">
    <text evidence="1">The sequence shown here is derived from an EMBL/GenBank/DDBJ whole genome shotgun (WGS) entry which is preliminary data.</text>
</comment>
<dbReference type="SUPFAM" id="SSF55729">
    <property type="entry name" value="Acyl-CoA N-acyltransferases (Nat)"/>
    <property type="match status" value="1"/>
</dbReference>
<accession>A0A934THR5</accession>
<evidence type="ECO:0000313" key="2">
    <source>
        <dbReference type="Proteomes" id="UP000706333"/>
    </source>
</evidence>
<organism evidence="1 2">
    <name type="scientific">Rhodobaculum claviforme</name>
    <dbReference type="NCBI Taxonomy" id="1549854"/>
    <lineage>
        <taxon>Bacteria</taxon>
        <taxon>Pseudomonadati</taxon>
        <taxon>Pseudomonadota</taxon>
        <taxon>Alphaproteobacteria</taxon>
        <taxon>Rhodobacterales</taxon>
        <taxon>Paracoccaceae</taxon>
        <taxon>Rhodobaculum</taxon>
    </lineage>
</organism>
<dbReference type="AlphaFoldDB" id="A0A934THR5"/>
<dbReference type="EMBL" id="NHSD01000071">
    <property type="protein sequence ID" value="MBK5925974.1"/>
    <property type="molecule type" value="Genomic_DNA"/>
</dbReference>
<reference evidence="1" key="2">
    <citation type="journal article" date="2020" name="Microorganisms">
        <title>Osmotic Adaptation and Compatible Solute Biosynthesis of Phototrophic Bacteria as Revealed from Genome Analyses.</title>
        <authorList>
            <person name="Imhoff J.F."/>
            <person name="Rahn T."/>
            <person name="Kunzel S."/>
            <person name="Keller A."/>
            <person name="Neulinger S.C."/>
        </authorList>
    </citation>
    <scope>NUCLEOTIDE SEQUENCE</scope>
    <source>
        <strain evidence="1">LMG 28126</strain>
    </source>
</reference>
<protein>
    <recommendedName>
        <fullName evidence="3">GNAT family N-acetyltransferase</fullName>
    </recommendedName>
</protein>
<sequence>MDIAIRPAGPRDLDALDAGLRALSAALGDPHRATRGALEGVLFGPAPLARVVVAEGAGIQGLAMFSPLYSTARGMAGAYVSDLWV</sequence>
<evidence type="ECO:0000313" key="1">
    <source>
        <dbReference type="EMBL" id="MBK5925974.1"/>
    </source>
</evidence>
<feature type="non-terminal residue" evidence="1">
    <location>
        <position position="85"/>
    </location>
</feature>
<reference evidence="1" key="1">
    <citation type="submission" date="2017-05" db="EMBL/GenBank/DDBJ databases">
        <authorList>
            <person name="Imhoff J.F."/>
            <person name="Rahn T."/>
            <person name="Kuenzel S."/>
            <person name="Neulinger S.C."/>
        </authorList>
    </citation>
    <scope>NUCLEOTIDE SEQUENCE</scope>
    <source>
        <strain evidence="1">LMG 28126</strain>
    </source>
</reference>
<gene>
    <name evidence="1" type="ORF">CCR87_01145</name>
</gene>
<dbReference type="Proteomes" id="UP000706333">
    <property type="component" value="Unassembled WGS sequence"/>
</dbReference>